<evidence type="ECO:0000313" key="4">
    <source>
        <dbReference type="Proteomes" id="UP001597414"/>
    </source>
</evidence>
<gene>
    <name evidence="3" type="ORF">ACFSKV_10385</name>
</gene>
<proteinExistence type="predicted"/>
<protein>
    <submittedName>
        <fullName evidence="3">Fibrobacter succinogenes major paralogous domain-containing protein</fullName>
    </submittedName>
</protein>
<keyword evidence="4" id="KW-1185">Reference proteome</keyword>
<dbReference type="RefSeq" id="WP_380802236.1">
    <property type="nucleotide sequence ID" value="NZ_JBHUIV010000016.1"/>
</dbReference>
<organism evidence="3 4">
    <name type="scientific">Shivajiella indica</name>
    <dbReference type="NCBI Taxonomy" id="872115"/>
    <lineage>
        <taxon>Bacteria</taxon>
        <taxon>Pseudomonadati</taxon>
        <taxon>Bacteroidota</taxon>
        <taxon>Cytophagia</taxon>
        <taxon>Cytophagales</taxon>
        <taxon>Cyclobacteriaceae</taxon>
        <taxon>Shivajiella</taxon>
    </lineage>
</organism>
<feature type="signal peptide" evidence="1">
    <location>
        <begin position="1"/>
        <end position="18"/>
    </location>
</feature>
<sequence length="247" mass="28365">MKTTLTLFFLFAINLAFAQHQTIQKPKADSLDLNLLPVYDIDSNRYEVIKIGNQYWFKENLRTTYYRDTVKIPNRQDATEWSQSKSGAYVFFDNDTKNIKKYGYLYNGYAVATGRLCPEGWHIPTDKEWIELERFLGLPATELEQTGDRGNIAPKLKNTSGWNPSEFSGDNSSGLAIAPAGARKDNGEFVTLGQYGNFWTSTVYDDRYGLLYLWNHHLHYNTDAVGRIYTLATNGYSCRCIKDQKEK</sequence>
<keyword evidence="1" id="KW-0732">Signal</keyword>
<feature type="domain" description="Fibrobacter succinogenes major paralogous" evidence="2">
    <location>
        <begin position="49"/>
        <end position="242"/>
    </location>
</feature>
<evidence type="ECO:0000256" key="1">
    <source>
        <dbReference type="SAM" id="SignalP"/>
    </source>
</evidence>
<name>A0ABW5B761_9BACT</name>
<dbReference type="Pfam" id="PF09603">
    <property type="entry name" value="Fib_succ_major"/>
    <property type="match status" value="1"/>
</dbReference>
<dbReference type="Proteomes" id="UP001597414">
    <property type="component" value="Unassembled WGS sequence"/>
</dbReference>
<dbReference type="NCBIfam" id="TIGR02145">
    <property type="entry name" value="Fib_succ_major"/>
    <property type="match status" value="1"/>
</dbReference>
<reference evidence="4" key="1">
    <citation type="journal article" date="2019" name="Int. J. Syst. Evol. Microbiol.">
        <title>The Global Catalogue of Microorganisms (GCM) 10K type strain sequencing project: providing services to taxonomists for standard genome sequencing and annotation.</title>
        <authorList>
            <consortium name="The Broad Institute Genomics Platform"/>
            <consortium name="The Broad Institute Genome Sequencing Center for Infectious Disease"/>
            <person name="Wu L."/>
            <person name="Ma J."/>
        </authorList>
    </citation>
    <scope>NUCLEOTIDE SEQUENCE [LARGE SCALE GENOMIC DNA]</scope>
    <source>
        <strain evidence="4">KCTC 19812</strain>
    </source>
</reference>
<dbReference type="EMBL" id="JBHUIV010000016">
    <property type="protein sequence ID" value="MFD2201977.1"/>
    <property type="molecule type" value="Genomic_DNA"/>
</dbReference>
<comment type="caution">
    <text evidence="3">The sequence shown here is derived from an EMBL/GenBank/DDBJ whole genome shotgun (WGS) entry which is preliminary data.</text>
</comment>
<feature type="chain" id="PRO_5047030615" evidence="1">
    <location>
        <begin position="19"/>
        <end position="247"/>
    </location>
</feature>
<evidence type="ECO:0000313" key="3">
    <source>
        <dbReference type="EMBL" id="MFD2201977.1"/>
    </source>
</evidence>
<dbReference type="InterPro" id="IPR011871">
    <property type="entry name" value="Fib_succ_major"/>
</dbReference>
<evidence type="ECO:0000259" key="2">
    <source>
        <dbReference type="Pfam" id="PF09603"/>
    </source>
</evidence>
<accession>A0ABW5B761</accession>